<dbReference type="PROSITE" id="PS50983">
    <property type="entry name" value="FE_B12_PBP"/>
    <property type="match status" value="1"/>
</dbReference>
<evidence type="ECO:0000313" key="8">
    <source>
        <dbReference type="EMBL" id="EAR51269.1"/>
    </source>
</evidence>
<dbReference type="RefSeq" id="WP_007256799.1">
    <property type="nucleotide sequence ID" value="NZ_CH724109.1"/>
</dbReference>
<dbReference type="InterPro" id="IPR002491">
    <property type="entry name" value="ABC_transptr_periplasmic_BD"/>
</dbReference>
<feature type="domain" description="Fe/B12 periplasmic-binding" evidence="7">
    <location>
        <begin position="43"/>
        <end position="309"/>
    </location>
</feature>
<accession>Q2CF58</accession>
<keyword evidence="4" id="KW-0406">Ion transport</keyword>
<feature type="chain" id="PRO_5004207208" evidence="6">
    <location>
        <begin position="22"/>
        <end position="320"/>
    </location>
</feature>
<evidence type="ECO:0000256" key="5">
    <source>
        <dbReference type="ARBA" id="ARBA00022729"/>
    </source>
</evidence>
<sequence length="320" mass="34389">MLRLTAATATILTALSGPVLAQDYPVTFEHKFGTSVIEDAPERVASLDFAGADDLLALGIQPVTIRHWYGDYPRSVWPWAEPLLEETPTILRGQIDFEAVAAAEPDVIVALWSGITAEEYERLSLIAPVVAVPEGVGDYALPWDERARLTGRAVGREAEAEARIETVEAQLQAAGAAHPEWSGKTAAVAYLWNGELGAYTSNDVRPQLLADLGFETPQALDDLIVGNEFAVTFSPEDLSPIDTDLLVWLPQEGDRQPVLDLPARAFLGAVERGSEIFLDEELTGAFSHASLLSIPYAVERLVPMIEGALDGDAAATSGAD</sequence>
<dbReference type="Proteomes" id="UP000003635">
    <property type="component" value="Unassembled WGS sequence"/>
</dbReference>
<comment type="similarity">
    <text evidence="2">Belongs to the bacterial solute-binding protein 8 family.</text>
</comment>
<gene>
    <name evidence="8" type="ORF">OG2516_17610</name>
</gene>
<protein>
    <submittedName>
        <fullName evidence="8">Cobalamin/Fe3+-siderophores transport systems, secreted component</fullName>
    </submittedName>
</protein>
<comment type="subcellular location">
    <subcellularLocation>
        <location evidence="1">Cell envelope</location>
    </subcellularLocation>
</comment>
<dbReference type="eggNOG" id="COG0614">
    <property type="taxonomic scope" value="Bacteria"/>
</dbReference>
<dbReference type="Gene3D" id="3.40.50.1980">
    <property type="entry name" value="Nitrogenase molybdenum iron protein domain"/>
    <property type="match status" value="2"/>
</dbReference>
<reference evidence="8 9" key="1">
    <citation type="journal article" date="2010" name="J. Bacteriol.">
        <title>Genome sequences of Oceanicola granulosus HTCC2516(T) and Oceanicola batsensis HTCC2597(TDelta).</title>
        <authorList>
            <person name="Thrash J.C."/>
            <person name="Cho J.C."/>
            <person name="Vergin K.L."/>
            <person name="Giovannoni S.J."/>
        </authorList>
    </citation>
    <scope>NUCLEOTIDE SEQUENCE [LARGE SCALE GENOMIC DNA]</scope>
    <source>
        <strain evidence="9">ATCC BAA-861 / DSM 15982 / KCTC 12143 / HTCC2516</strain>
    </source>
</reference>
<dbReference type="Pfam" id="PF01497">
    <property type="entry name" value="Peripla_BP_2"/>
    <property type="match status" value="1"/>
</dbReference>
<dbReference type="OrthoDB" id="1846031at2"/>
<evidence type="ECO:0000313" key="9">
    <source>
        <dbReference type="Proteomes" id="UP000003635"/>
    </source>
</evidence>
<keyword evidence="9" id="KW-1185">Reference proteome</keyword>
<dbReference type="SUPFAM" id="SSF53807">
    <property type="entry name" value="Helical backbone' metal receptor"/>
    <property type="match status" value="1"/>
</dbReference>
<organism evidence="8 9">
    <name type="scientific">Oceanicola granulosus (strain ATCC BAA-861 / DSM 15982 / KCTC 12143 / HTCC2516)</name>
    <dbReference type="NCBI Taxonomy" id="314256"/>
    <lineage>
        <taxon>Bacteria</taxon>
        <taxon>Pseudomonadati</taxon>
        <taxon>Pseudomonadota</taxon>
        <taxon>Alphaproteobacteria</taxon>
        <taxon>Rhodobacterales</taxon>
        <taxon>Roseobacteraceae</taxon>
        <taxon>Oceanicola</taxon>
    </lineage>
</organism>
<dbReference type="PANTHER" id="PTHR30532">
    <property type="entry name" value="IRON III DICITRATE-BINDING PERIPLASMIC PROTEIN"/>
    <property type="match status" value="1"/>
</dbReference>
<dbReference type="EMBL" id="AAOT01000014">
    <property type="protein sequence ID" value="EAR51269.1"/>
    <property type="molecule type" value="Genomic_DNA"/>
</dbReference>
<evidence type="ECO:0000256" key="2">
    <source>
        <dbReference type="ARBA" id="ARBA00008814"/>
    </source>
</evidence>
<dbReference type="AlphaFoldDB" id="Q2CF58"/>
<keyword evidence="4" id="KW-0410">Iron transport</keyword>
<evidence type="ECO:0000256" key="3">
    <source>
        <dbReference type="ARBA" id="ARBA00022448"/>
    </source>
</evidence>
<evidence type="ECO:0000259" key="7">
    <source>
        <dbReference type="PROSITE" id="PS50983"/>
    </source>
</evidence>
<dbReference type="STRING" id="314256.OG2516_17610"/>
<comment type="caution">
    <text evidence="8">The sequence shown here is derived from an EMBL/GenBank/DDBJ whole genome shotgun (WGS) entry which is preliminary data.</text>
</comment>
<keyword evidence="4" id="KW-0408">Iron</keyword>
<dbReference type="HOGENOM" id="CLU_038034_1_1_5"/>
<evidence type="ECO:0000256" key="6">
    <source>
        <dbReference type="SAM" id="SignalP"/>
    </source>
</evidence>
<dbReference type="InterPro" id="IPR051313">
    <property type="entry name" value="Bact_iron-sidero_bind"/>
</dbReference>
<name>Q2CF58_OCEGH</name>
<feature type="signal peptide" evidence="6">
    <location>
        <begin position="1"/>
        <end position="21"/>
    </location>
</feature>
<proteinExistence type="inferred from homology"/>
<keyword evidence="5 6" id="KW-0732">Signal</keyword>
<keyword evidence="3" id="KW-0813">Transport</keyword>
<dbReference type="GO" id="GO:1901678">
    <property type="term" value="P:iron coordination entity transport"/>
    <property type="evidence" value="ECO:0007669"/>
    <property type="project" value="UniProtKB-ARBA"/>
</dbReference>
<dbReference type="GO" id="GO:0030288">
    <property type="term" value="C:outer membrane-bounded periplasmic space"/>
    <property type="evidence" value="ECO:0007669"/>
    <property type="project" value="TreeGrafter"/>
</dbReference>
<evidence type="ECO:0000256" key="4">
    <source>
        <dbReference type="ARBA" id="ARBA00022496"/>
    </source>
</evidence>
<evidence type="ECO:0000256" key="1">
    <source>
        <dbReference type="ARBA" id="ARBA00004196"/>
    </source>
</evidence>
<dbReference type="PANTHER" id="PTHR30532:SF24">
    <property type="entry name" value="FERRIC ENTEROBACTIN-BINDING PERIPLASMIC PROTEIN FEPB"/>
    <property type="match status" value="1"/>
</dbReference>